<dbReference type="PROSITE" id="PS50297">
    <property type="entry name" value="ANK_REP_REGION"/>
    <property type="match status" value="3"/>
</dbReference>
<evidence type="ECO:0000313" key="8">
    <source>
        <dbReference type="Proteomes" id="UP000749559"/>
    </source>
</evidence>
<dbReference type="EMBL" id="CAIIXF020000009">
    <property type="protein sequence ID" value="CAH1794889.1"/>
    <property type="molecule type" value="Genomic_DNA"/>
</dbReference>
<feature type="region of interest" description="Disordered" evidence="5">
    <location>
        <begin position="1014"/>
        <end position="1174"/>
    </location>
</feature>
<comment type="caution">
    <text evidence="7">The sequence shown here is derived from an EMBL/GenBank/DDBJ whole genome shotgun (WGS) entry which is preliminary data.</text>
</comment>
<dbReference type="InterPro" id="IPR036392">
    <property type="entry name" value="PLAT/LH2_dom_sf"/>
</dbReference>
<dbReference type="Proteomes" id="UP000749559">
    <property type="component" value="Unassembled WGS sequence"/>
</dbReference>
<evidence type="ECO:0000256" key="2">
    <source>
        <dbReference type="ARBA" id="ARBA00023043"/>
    </source>
</evidence>
<dbReference type="Gene3D" id="2.40.180.10">
    <property type="entry name" value="Catalase core domain"/>
    <property type="match status" value="1"/>
</dbReference>
<feature type="compositionally biased region" description="Basic and acidic residues" evidence="5">
    <location>
        <begin position="253"/>
        <end position="274"/>
    </location>
</feature>
<dbReference type="Pfam" id="PF01477">
    <property type="entry name" value="PLAT"/>
    <property type="match status" value="1"/>
</dbReference>
<feature type="compositionally biased region" description="Acidic residues" evidence="5">
    <location>
        <begin position="772"/>
        <end position="793"/>
    </location>
</feature>
<accession>A0A8S4PKR2</accession>
<feature type="compositionally biased region" description="Polar residues" evidence="5">
    <location>
        <begin position="277"/>
        <end position="289"/>
    </location>
</feature>
<feature type="compositionally biased region" description="Basic and acidic residues" evidence="5">
    <location>
        <begin position="1024"/>
        <end position="1040"/>
    </location>
</feature>
<feature type="compositionally biased region" description="Basic and acidic residues" evidence="5">
    <location>
        <begin position="410"/>
        <end position="419"/>
    </location>
</feature>
<feature type="compositionally biased region" description="Basic and acidic residues" evidence="5">
    <location>
        <begin position="311"/>
        <end position="323"/>
    </location>
</feature>
<dbReference type="CDD" id="cd01756">
    <property type="entry name" value="PLAT_repeat"/>
    <property type="match status" value="1"/>
</dbReference>
<dbReference type="InterPro" id="IPR002110">
    <property type="entry name" value="Ankyrin_rpt"/>
</dbReference>
<dbReference type="Gene3D" id="1.25.40.20">
    <property type="entry name" value="Ankyrin repeat-containing domain"/>
    <property type="match status" value="1"/>
</dbReference>
<protein>
    <recommendedName>
        <fullName evidence="6">PLAT domain-containing protein</fullName>
    </recommendedName>
</protein>
<gene>
    <name evidence="7" type="ORF">OFUS_LOCUS19507</name>
</gene>
<evidence type="ECO:0000259" key="6">
    <source>
        <dbReference type="PROSITE" id="PS50095"/>
    </source>
</evidence>
<dbReference type="SUPFAM" id="SSF49723">
    <property type="entry name" value="Lipase/lipooxygenase domain (PLAT/LH2 domain)"/>
    <property type="match status" value="1"/>
</dbReference>
<name>A0A8S4PKR2_OWEFU</name>
<dbReference type="OrthoDB" id="19174at2759"/>
<feature type="compositionally biased region" description="Polar residues" evidence="5">
    <location>
        <begin position="647"/>
        <end position="676"/>
    </location>
</feature>
<dbReference type="PROSITE" id="PS50088">
    <property type="entry name" value="ANK_REPEAT"/>
    <property type="match status" value="3"/>
</dbReference>
<feature type="compositionally biased region" description="Basic and acidic residues" evidence="5">
    <location>
        <begin position="1129"/>
        <end position="1151"/>
    </location>
</feature>
<reference evidence="7" key="1">
    <citation type="submission" date="2022-03" db="EMBL/GenBank/DDBJ databases">
        <authorList>
            <person name="Martin C."/>
        </authorList>
    </citation>
    <scope>NUCLEOTIDE SEQUENCE</scope>
</reference>
<dbReference type="PROSITE" id="PS50095">
    <property type="entry name" value="PLAT"/>
    <property type="match status" value="1"/>
</dbReference>
<dbReference type="AlphaFoldDB" id="A0A8S4PKR2"/>
<feature type="repeat" description="ANK" evidence="3">
    <location>
        <begin position="876"/>
        <end position="908"/>
    </location>
</feature>
<feature type="region of interest" description="Disordered" evidence="5">
    <location>
        <begin position="197"/>
        <end position="298"/>
    </location>
</feature>
<proteinExistence type="predicted"/>
<organism evidence="7 8">
    <name type="scientific">Owenia fusiformis</name>
    <name type="common">Polychaete worm</name>
    <dbReference type="NCBI Taxonomy" id="6347"/>
    <lineage>
        <taxon>Eukaryota</taxon>
        <taxon>Metazoa</taxon>
        <taxon>Spiralia</taxon>
        <taxon>Lophotrochozoa</taxon>
        <taxon>Annelida</taxon>
        <taxon>Polychaeta</taxon>
        <taxon>Sedentaria</taxon>
        <taxon>Canalipalpata</taxon>
        <taxon>Sabellida</taxon>
        <taxon>Oweniida</taxon>
        <taxon>Oweniidae</taxon>
        <taxon>Owenia</taxon>
    </lineage>
</organism>
<feature type="region of interest" description="Disordered" evidence="5">
    <location>
        <begin position="119"/>
        <end position="144"/>
    </location>
</feature>
<feature type="region of interest" description="Disordered" evidence="5">
    <location>
        <begin position="594"/>
        <end position="809"/>
    </location>
</feature>
<feature type="repeat" description="ANK" evidence="3">
    <location>
        <begin position="909"/>
        <end position="941"/>
    </location>
</feature>
<dbReference type="Pfam" id="PF12796">
    <property type="entry name" value="Ank_2"/>
    <property type="match status" value="2"/>
</dbReference>
<evidence type="ECO:0000256" key="3">
    <source>
        <dbReference type="PROSITE-ProRule" id="PRU00023"/>
    </source>
</evidence>
<dbReference type="InterPro" id="IPR001024">
    <property type="entry name" value="PLAT/LH2_dom"/>
</dbReference>
<sequence>MPKKASHNDVVKAVAAKLRHYMEIKRLEDGFDLSGPYSPRLDHPPLKPHPTLAYDGLHDRPVKHYFRPQVRQPITQMRSTNGGRRDREYQTKADMAKHMKKVKHQHPWYVNGQFVYTKGKTSSRRKPLKKQDKPFQGGHPTLRMAPPVYISKGEAARLVNTATKLLVATETVDIGEKGKSKRQSAPKSFEERFGKYNKNNQSQHSHSLPQLDYNESSNKASSTRNRPKSSKSDTGTRATSSGKHVKGVYVWDIDGRRHKEKPEKENNEHDRNNRNDSGYQTQATTSTSAGMYVTIDGKQADRDQLPEWLRREMQKMDREERLERHRKSQLRPLSGSDSSMNSEHAPHRPNGSKPKSVCIYRYRRRKDPQAPIEPHFYKEDPPTYADSTPKPPPRTDNAWNETKKEKSRGKKEERRDKEKTTRRKKKERIHEKEETMSEDSQSHVIQQAKYSEPTATQTVDEVGVQTGTDLLTGYDHCEERIKTGDKANYNIYVRTGNKLGASTKADVKVVLYGDNGRTESIPLLSSSTHKVKFQKGQEDVFEINTWHVGAMKKVSIGHDREELGYGWFLEGVTVHDMRDRMSYEFPCERWMSTRDGDGKTIRELTPSSQRPLPADSEVSHSDTEYHSSDGESEIVINKSSRTESTHPNKSIYSASHTSLEAQQSRTSLYSNSNKSVSETEDSDSDSSYTTTDSSSSETSTTRSYRSNHSGRSTRSAKSNISHRSGLNYRSPAGSEQRLYQLELEAKTKDSKSKSRNEKDYDSDKPQYSDMSSESETETEDETDTAGDETETDLEQAVMDTKDGRKNKGADGFMDGFKAGVEATRKISVESQRSSGTEDMAIYRGLTIHQAAKSNNLRRIQELANHNASLINSTDEKGWRTLHVATSEGNLDIVKWLSVNAANLNAETPTGYTAMHLGALNGHVNCMMVLAAMGASIACKSIDEQTPLHLSAMNGHLETVKWLVANRADLNAVDVMGRTSLELAEQYDHRNVINFLLSCQNEMDDPKSTFAQLRQNTRKVNLPRKPLDDGLEKESESRRNSQVDVTLHEPPPTEWSDDRESSSYARPNQGSSTAPERGSGSASSLEKTGEAGERSGQSAAGSKKEKDEGEEREEGQEDEGEEGGTGRPLKTAEEEKDLEEKRKMYEEDKVQRETTGMSFLDSLRAEFDDDVEYAK</sequence>
<dbReference type="SUPFAM" id="SSF48403">
    <property type="entry name" value="Ankyrin repeat"/>
    <property type="match status" value="1"/>
</dbReference>
<evidence type="ECO:0000256" key="5">
    <source>
        <dbReference type="SAM" id="MobiDB-lite"/>
    </source>
</evidence>
<feature type="region of interest" description="Disordered" evidence="5">
    <location>
        <begin position="311"/>
        <end position="461"/>
    </location>
</feature>
<feature type="compositionally biased region" description="Polar residues" evidence="5">
    <location>
        <begin position="197"/>
        <end position="224"/>
    </location>
</feature>
<feature type="compositionally biased region" description="Basic and acidic residues" evidence="5">
    <location>
        <begin position="799"/>
        <end position="808"/>
    </location>
</feature>
<dbReference type="InterPro" id="IPR036770">
    <property type="entry name" value="Ankyrin_rpt-contain_sf"/>
</dbReference>
<feature type="compositionally biased region" description="Low complexity" evidence="5">
    <location>
        <begin position="685"/>
        <end position="706"/>
    </location>
</feature>
<evidence type="ECO:0000256" key="1">
    <source>
        <dbReference type="ARBA" id="ARBA00022737"/>
    </source>
</evidence>
<comment type="caution">
    <text evidence="4">Lacks conserved residue(s) required for the propagation of feature annotation.</text>
</comment>
<feature type="compositionally biased region" description="Polar residues" evidence="5">
    <location>
        <begin position="438"/>
        <end position="461"/>
    </location>
</feature>
<dbReference type="SMART" id="SM00308">
    <property type="entry name" value="LH2"/>
    <property type="match status" value="1"/>
</dbReference>
<dbReference type="PANTHER" id="PTHR24198">
    <property type="entry name" value="ANKYRIN REPEAT AND PROTEIN KINASE DOMAIN-CONTAINING PROTEIN"/>
    <property type="match status" value="1"/>
</dbReference>
<feature type="compositionally biased region" description="Acidic residues" evidence="5">
    <location>
        <begin position="1109"/>
        <end position="1121"/>
    </location>
</feature>
<feature type="compositionally biased region" description="Polar residues" evidence="5">
    <location>
        <begin position="707"/>
        <end position="724"/>
    </location>
</feature>
<keyword evidence="2 3" id="KW-0040">ANK repeat</keyword>
<evidence type="ECO:0000313" key="7">
    <source>
        <dbReference type="EMBL" id="CAH1794889.1"/>
    </source>
</evidence>
<keyword evidence="1" id="KW-0677">Repeat</keyword>
<feature type="compositionally biased region" description="Basic and acidic residues" evidence="5">
    <location>
        <begin position="743"/>
        <end position="766"/>
    </location>
</feature>
<feature type="compositionally biased region" description="Basic and acidic residues" evidence="5">
    <location>
        <begin position="617"/>
        <end position="629"/>
    </location>
</feature>
<feature type="domain" description="PLAT" evidence="6">
    <location>
        <begin position="487"/>
        <end position="605"/>
    </location>
</feature>
<feature type="repeat" description="ANK" evidence="3">
    <location>
        <begin position="942"/>
        <end position="974"/>
    </location>
</feature>
<feature type="compositionally biased region" description="Polar residues" evidence="5">
    <location>
        <begin position="232"/>
        <end position="242"/>
    </location>
</feature>
<evidence type="ECO:0000256" key="4">
    <source>
        <dbReference type="PROSITE-ProRule" id="PRU00152"/>
    </source>
</evidence>
<dbReference type="SMART" id="SM00248">
    <property type="entry name" value="ANK"/>
    <property type="match status" value="5"/>
</dbReference>
<feature type="compositionally biased region" description="Polar residues" evidence="5">
    <location>
        <begin position="1061"/>
        <end position="1085"/>
    </location>
</feature>
<keyword evidence="8" id="KW-1185">Reference proteome</keyword>
<dbReference type="PANTHER" id="PTHR24198:SF165">
    <property type="entry name" value="ANKYRIN REPEAT-CONTAINING PROTEIN-RELATED"/>
    <property type="match status" value="1"/>
</dbReference>